<sequence length="270" mass="29950">MGRPLFSASRQPAVRVQPEPQLTPYEKWSYANAFDPDSNEFFESDDAVYEAFIDPGQQLHIPAVRPSTYIVPEPSSSSSEGTSSGRESPMDVVDVDNFEREARLHGMRVLDDTRMPVPTPRNPTIDAQIDAGRALPPHERAQYYLSVIERLEDARLREREEAYERVTRPSVRDRIPTYIDLPPEESRMATPEPVSRAPATPLRPSTPPTRSTPLLVSPSPPPSVTPRLYAWTTFPPATVPPPGSPLTNRGARVSVTRISAPSLVPAHRAA</sequence>
<dbReference type="EMBL" id="JAPEVG010000188">
    <property type="protein sequence ID" value="KAJ8474449.1"/>
    <property type="molecule type" value="Genomic_DNA"/>
</dbReference>
<dbReference type="Proteomes" id="UP001215151">
    <property type="component" value="Unassembled WGS sequence"/>
</dbReference>
<organism evidence="2 3">
    <name type="scientific">Trametes cubensis</name>
    <dbReference type="NCBI Taxonomy" id="1111947"/>
    <lineage>
        <taxon>Eukaryota</taxon>
        <taxon>Fungi</taxon>
        <taxon>Dikarya</taxon>
        <taxon>Basidiomycota</taxon>
        <taxon>Agaricomycotina</taxon>
        <taxon>Agaricomycetes</taxon>
        <taxon>Polyporales</taxon>
        <taxon>Polyporaceae</taxon>
        <taxon>Trametes</taxon>
    </lineage>
</organism>
<name>A0AAD7TQZ0_9APHY</name>
<protein>
    <submittedName>
        <fullName evidence="2">Uncharacterized protein</fullName>
    </submittedName>
</protein>
<feature type="region of interest" description="Disordered" evidence="1">
    <location>
        <begin position="67"/>
        <end position="90"/>
    </location>
</feature>
<evidence type="ECO:0000256" key="1">
    <source>
        <dbReference type="SAM" id="MobiDB-lite"/>
    </source>
</evidence>
<comment type="caution">
    <text evidence="2">The sequence shown here is derived from an EMBL/GenBank/DDBJ whole genome shotgun (WGS) entry which is preliminary data.</text>
</comment>
<proteinExistence type="predicted"/>
<keyword evidence="3" id="KW-1185">Reference proteome</keyword>
<evidence type="ECO:0000313" key="3">
    <source>
        <dbReference type="Proteomes" id="UP001215151"/>
    </source>
</evidence>
<reference evidence="2" key="1">
    <citation type="submission" date="2022-11" db="EMBL/GenBank/DDBJ databases">
        <title>Genome Sequence of Cubamyces cubensis.</title>
        <authorList>
            <person name="Buettner E."/>
        </authorList>
    </citation>
    <scope>NUCLEOTIDE SEQUENCE</scope>
    <source>
        <strain evidence="2">MPL-01</strain>
    </source>
</reference>
<feature type="region of interest" description="Disordered" evidence="1">
    <location>
        <begin position="182"/>
        <end position="222"/>
    </location>
</feature>
<gene>
    <name evidence="2" type="ORF">ONZ51_g7218</name>
</gene>
<feature type="compositionally biased region" description="Low complexity" evidence="1">
    <location>
        <begin position="72"/>
        <end position="87"/>
    </location>
</feature>
<evidence type="ECO:0000313" key="2">
    <source>
        <dbReference type="EMBL" id="KAJ8474449.1"/>
    </source>
</evidence>
<feature type="region of interest" description="Disordered" evidence="1">
    <location>
        <begin position="1"/>
        <end position="20"/>
    </location>
</feature>
<dbReference type="AlphaFoldDB" id="A0AAD7TQZ0"/>
<accession>A0AAD7TQZ0</accession>
<feature type="compositionally biased region" description="Low complexity" evidence="1">
    <location>
        <begin position="196"/>
        <end position="217"/>
    </location>
</feature>